<evidence type="ECO:0000256" key="1">
    <source>
        <dbReference type="ARBA" id="ARBA00006914"/>
    </source>
</evidence>
<organism evidence="5 6">
    <name type="scientific">Leptolyngbya subtilissima DQ-A4</name>
    <dbReference type="NCBI Taxonomy" id="2933933"/>
    <lineage>
        <taxon>Bacteria</taxon>
        <taxon>Bacillati</taxon>
        <taxon>Cyanobacteriota</taxon>
        <taxon>Cyanophyceae</taxon>
        <taxon>Leptolyngbyales</taxon>
        <taxon>Leptolyngbyaceae</taxon>
        <taxon>Leptolyngbya group</taxon>
        <taxon>Leptolyngbya</taxon>
    </lineage>
</organism>
<dbReference type="SUPFAM" id="SSF52540">
    <property type="entry name" value="P-loop containing nucleoside triphosphate hydrolases"/>
    <property type="match status" value="1"/>
</dbReference>
<dbReference type="PANTHER" id="PTHR23073">
    <property type="entry name" value="26S PROTEASOME REGULATORY SUBUNIT"/>
    <property type="match status" value="1"/>
</dbReference>
<name>A0ABV0JZG2_9CYAN</name>
<evidence type="ECO:0000313" key="6">
    <source>
        <dbReference type="Proteomes" id="UP001482513"/>
    </source>
</evidence>
<dbReference type="InterPro" id="IPR027417">
    <property type="entry name" value="P-loop_NTPase"/>
</dbReference>
<reference evidence="5 6" key="1">
    <citation type="submission" date="2022-04" db="EMBL/GenBank/DDBJ databases">
        <title>Positive selection, recombination, and allopatry shape intraspecific diversity of widespread and dominant cyanobacteria.</title>
        <authorList>
            <person name="Wei J."/>
            <person name="Shu W."/>
            <person name="Hu C."/>
        </authorList>
    </citation>
    <scope>NUCLEOTIDE SEQUENCE [LARGE SCALE GENOMIC DNA]</scope>
    <source>
        <strain evidence="5 6">DQ-A4</strain>
    </source>
</reference>
<dbReference type="Pfam" id="PF00004">
    <property type="entry name" value="AAA"/>
    <property type="match status" value="1"/>
</dbReference>
<dbReference type="InterPro" id="IPR003959">
    <property type="entry name" value="ATPase_AAA_core"/>
</dbReference>
<keyword evidence="3" id="KW-0067">ATP-binding</keyword>
<evidence type="ECO:0000313" key="5">
    <source>
        <dbReference type="EMBL" id="MEP0945925.1"/>
    </source>
</evidence>
<dbReference type="Gene3D" id="3.40.50.300">
    <property type="entry name" value="P-loop containing nucleotide triphosphate hydrolases"/>
    <property type="match status" value="1"/>
</dbReference>
<protein>
    <submittedName>
        <fullName evidence="5">AAA family ATPase</fullName>
    </submittedName>
</protein>
<feature type="domain" description="AAA+ ATPase" evidence="4">
    <location>
        <begin position="121"/>
        <end position="253"/>
    </location>
</feature>
<dbReference type="SMART" id="SM00382">
    <property type="entry name" value="AAA"/>
    <property type="match status" value="1"/>
</dbReference>
<dbReference type="EMBL" id="JAMPKX010000001">
    <property type="protein sequence ID" value="MEP0945925.1"/>
    <property type="molecule type" value="Genomic_DNA"/>
</dbReference>
<comment type="similarity">
    <text evidence="1">Belongs to the AAA ATPase family.</text>
</comment>
<proteinExistence type="inferred from homology"/>
<keyword evidence="2" id="KW-0547">Nucleotide-binding</keyword>
<dbReference type="Proteomes" id="UP001482513">
    <property type="component" value="Unassembled WGS sequence"/>
</dbReference>
<dbReference type="InterPro" id="IPR050221">
    <property type="entry name" value="26S_Proteasome_ATPase"/>
</dbReference>
<evidence type="ECO:0000256" key="2">
    <source>
        <dbReference type="ARBA" id="ARBA00022741"/>
    </source>
</evidence>
<dbReference type="RefSeq" id="WP_190699445.1">
    <property type="nucleotide sequence ID" value="NZ_JAMPKX010000001.1"/>
</dbReference>
<dbReference type="InterPro" id="IPR003593">
    <property type="entry name" value="AAA+_ATPase"/>
</dbReference>
<evidence type="ECO:0000256" key="3">
    <source>
        <dbReference type="ARBA" id="ARBA00022840"/>
    </source>
</evidence>
<keyword evidence="6" id="KW-1185">Reference proteome</keyword>
<evidence type="ECO:0000259" key="4">
    <source>
        <dbReference type="SMART" id="SM00382"/>
    </source>
</evidence>
<dbReference type="CDD" id="cd19481">
    <property type="entry name" value="RecA-like_protease"/>
    <property type="match status" value="1"/>
</dbReference>
<gene>
    <name evidence="5" type="ORF">NC992_03475</name>
</gene>
<sequence>MARADVLKKLLLTYQRRDDRAFREVVALIIEEERRKHHSVLANELEQIINNGQGEVPARNGFTAFDRPPVDADKGVPLLEVRHPDRYFDDLVLEPAITKLLERVVYEFRSWEVLEANGLSPTRRVLFCGPSGCGKTVAAEAIASELGLPMLYVRFDAVVSSLLGETASNLRKVFDYAQRGQWVMFFDEFDAIGRSRDDPTEHGEIKRVVNSFLQILDNFKGRSLVIAATNFERAIDPAIWRRFDDMVRFEKPSSDQLRRLLEKRLKPAQFTTTQVKELVAGLENATYADAERVCLDIRKLGTLEGRRKVEPQDISDALERYAYRQSIFERSVGDAVPMVDKE</sequence>
<accession>A0ABV0JZG2</accession>
<comment type="caution">
    <text evidence="5">The sequence shown here is derived from an EMBL/GenBank/DDBJ whole genome shotgun (WGS) entry which is preliminary data.</text>
</comment>